<dbReference type="GO" id="GO:0015562">
    <property type="term" value="F:efflux transmembrane transporter activity"/>
    <property type="evidence" value="ECO:0007669"/>
    <property type="project" value="TreeGrafter"/>
</dbReference>
<dbReference type="Proteomes" id="UP000182108">
    <property type="component" value="Unassembled WGS sequence"/>
</dbReference>
<dbReference type="PANTHER" id="PTHR30469:SF18">
    <property type="entry name" value="RESISTANCE-NODULATION-CELL DIVISION (RND) EFFLUX MEMBRANE FUSION PROTEIN-RELATED"/>
    <property type="match status" value="1"/>
</dbReference>
<evidence type="ECO:0000256" key="1">
    <source>
        <dbReference type="ARBA" id="ARBA00009477"/>
    </source>
</evidence>
<sequence>MAACVLLAACGRQETPAQQQEQAVVVRTAPVRAAEPAPLVLSGTVRARYESPLAFQVGGRIVARLVDAGATVRAGQTLARLDPKDVLAQLEAAQAAERAAQAQWRLAQNELARTERLAAQRFVGEQALDRARTQLEAARSQLEAAQAQERQARHAMEYTELRAPADGVLMEWSAEPGQVVAAGQPVAMLAQKGEREVEVALPERFGRQPPPRGEAVLPDGSAVPLELREVSGAADPVSRTFRARYRLLTAEPPPLGSVVQVRLPQPPVEGWEVPVGAMDERGAGPRVWRVKQGRLEAVPVEVLAVENATARVRGPLEAGDHVVAFGTHVLREGMRVEERAP</sequence>
<feature type="coiled-coil region" evidence="2">
    <location>
        <begin position="125"/>
        <end position="155"/>
    </location>
</feature>
<proteinExistence type="inferred from homology"/>
<organism evidence="4 5">
    <name type="scientific">Tepidiphilus thermophilus</name>
    <dbReference type="NCBI Taxonomy" id="876478"/>
    <lineage>
        <taxon>Bacteria</taxon>
        <taxon>Pseudomonadati</taxon>
        <taxon>Pseudomonadota</taxon>
        <taxon>Hydrogenophilia</taxon>
        <taxon>Hydrogenophilales</taxon>
        <taxon>Hydrogenophilaceae</taxon>
        <taxon>Tepidiphilus</taxon>
    </lineage>
</organism>
<dbReference type="Gene3D" id="1.10.287.470">
    <property type="entry name" value="Helix hairpin bin"/>
    <property type="match status" value="1"/>
</dbReference>
<gene>
    <name evidence="4" type="ORF">Ga0061068_101221</name>
</gene>
<dbReference type="PANTHER" id="PTHR30469">
    <property type="entry name" value="MULTIDRUG RESISTANCE PROTEIN MDTA"/>
    <property type="match status" value="1"/>
</dbReference>
<dbReference type="OrthoDB" id="9806939at2"/>
<dbReference type="AlphaFoldDB" id="A0A0K6IPB1"/>
<dbReference type="GO" id="GO:1990281">
    <property type="term" value="C:efflux pump complex"/>
    <property type="evidence" value="ECO:0007669"/>
    <property type="project" value="TreeGrafter"/>
</dbReference>
<comment type="similarity">
    <text evidence="1">Belongs to the membrane fusion protein (MFP) (TC 8.A.1) family.</text>
</comment>
<feature type="domain" description="Multidrug resistance protein MdtA-like barrel-sandwich hybrid" evidence="3">
    <location>
        <begin position="56"/>
        <end position="189"/>
    </location>
</feature>
<dbReference type="Pfam" id="PF25917">
    <property type="entry name" value="BSH_RND"/>
    <property type="match status" value="1"/>
</dbReference>
<keyword evidence="2" id="KW-0175">Coiled coil</keyword>
<dbReference type="InterPro" id="IPR058625">
    <property type="entry name" value="MdtA-like_BSH"/>
</dbReference>
<dbReference type="NCBIfam" id="TIGR01730">
    <property type="entry name" value="RND_mfp"/>
    <property type="match status" value="1"/>
</dbReference>
<protein>
    <submittedName>
        <fullName evidence="4">RND family efflux transporter, MFP subunit</fullName>
    </submittedName>
</protein>
<dbReference type="EMBL" id="CYHH01000001">
    <property type="protein sequence ID" value="CUB05122.1"/>
    <property type="molecule type" value="Genomic_DNA"/>
</dbReference>
<dbReference type="InterPro" id="IPR006143">
    <property type="entry name" value="RND_pump_MFP"/>
</dbReference>
<evidence type="ECO:0000313" key="4">
    <source>
        <dbReference type="EMBL" id="CUB05122.1"/>
    </source>
</evidence>
<name>A0A0K6IPB1_9PROT</name>
<dbReference type="Gene3D" id="2.40.30.170">
    <property type="match status" value="1"/>
</dbReference>
<dbReference type="SUPFAM" id="SSF111369">
    <property type="entry name" value="HlyD-like secretion proteins"/>
    <property type="match status" value="1"/>
</dbReference>
<dbReference type="RefSeq" id="WP_072247875.1">
    <property type="nucleotide sequence ID" value="NZ_CYHH01000001.1"/>
</dbReference>
<keyword evidence="5" id="KW-1185">Reference proteome</keyword>
<dbReference type="Gene3D" id="2.40.50.100">
    <property type="match status" value="1"/>
</dbReference>
<evidence type="ECO:0000259" key="3">
    <source>
        <dbReference type="Pfam" id="PF25917"/>
    </source>
</evidence>
<evidence type="ECO:0000256" key="2">
    <source>
        <dbReference type="SAM" id="Coils"/>
    </source>
</evidence>
<dbReference type="Gene3D" id="2.40.420.20">
    <property type="match status" value="1"/>
</dbReference>
<evidence type="ECO:0000313" key="5">
    <source>
        <dbReference type="Proteomes" id="UP000182108"/>
    </source>
</evidence>
<accession>A0A0K6IPB1</accession>
<reference evidence="5" key="1">
    <citation type="submission" date="2015-08" db="EMBL/GenBank/DDBJ databases">
        <authorList>
            <person name="Babu N.S."/>
            <person name="Beckwith C.J."/>
            <person name="Beseler K.G."/>
            <person name="Brison A."/>
            <person name="Carone J.V."/>
            <person name="Caskin T.P."/>
            <person name="Diamond M."/>
            <person name="Durham M.E."/>
            <person name="Foxe J.M."/>
            <person name="Go M."/>
            <person name="Henderson B.A."/>
            <person name="Jones I.B."/>
            <person name="McGettigan J.A."/>
            <person name="Micheletti S.J."/>
            <person name="Nasrallah M.E."/>
            <person name="Ortiz D."/>
            <person name="Piller C.R."/>
            <person name="Privatt S.R."/>
            <person name="Schneider S.L."/>
            <person name="Sharp S."/>
            <person name="Smith T.C."/>
            <person name="Stanton J.D."/>
            <person name="Ullery H.E."/>
            <person name="Wilson R.J."/>
            <person name="Serrano M.G."/>
            <person name="Buck G."/>
            <person name="Lee V."/>
            <person name="Wang Y."/>
            <person name="Carvalho R."/>
            <person name="Voegtly L."/>
            <person name="Shi R."/>
            <person name="Duckworth R."/>
            <person name="Johnson A."/>
            <person name="Loviza R."/>
            <person name="Walstead R."/>
            <person name="Shah Z."/>
            <person name="Kiflezghi M."/>
            <person name="Wade K."/>
            <person name="Ball S.L."/>
            <person name="Bradley K.W."/>
            <person name="Asai D.J."/>
            <person name="Bowman C.A."/>
            <person name="Russell D.A."/>
            <person name="Pope W.H."/>
            <person name="Jacobs-Sera D."/>
            <person name="Hendrix R.W."/>
            <person name="Hatfull G.F."/>
        </authorList>
    </citation>
    <scope>NUCLEOTIDE SEQUENCE [LARGE SCALE GENOMIC DNA]</scope>
    <source>
        <strain evidence="5">JCM 19170</strain>
    </source>
</reference>